<dbReference type="Gene3D" id="1.10.10.60">
    <property type="entry name" value="Homeodomain-like"/>
    <property type="match status" value="2"/>
</dbReference>
<dbReference type="PROSITE" id="PS51294">
    <property type="entry name" value="HTH_MYB"/>
    <property type="match status" value="2"/>
</dbReference>
<evidence type="ECO:0000313" key="9">
    <source>
        <dbReference type="Proteomes" id="UP000233551"/>
    </source>
</evidence>
<keyword evidence="4" id="KW-0238">DNA-binding</keyword>
<keyword evidence="9" id="KW-1185">Reference proteome</keyword>
<comment type="subcellular location">
    <subcellularLocation>
        <location evidence="1">Nucleus</location>
    </subcellularLocation>
</comment>
<dbReference type="PROSITE" id="PS50090">
    <property type="entry name" value="MYB_LIKE"/>
    <property type="match status" value="2"/>
</dbReference>
<evidence type="ECO:0000256" key="7">
    <source>
        <dbReference type="ARBA" id="ARBA00023242"/>
    </source>
</evidence>
<dbReference type="Proteomes" id="UP000233551">
    <property type="component" value="Unassembled WGS sequence"/>
</dbReference>
<dbReference type="GO" id="GO:0080090">
    <property type="term" value="P:regulation of primary metabolic process"/>
    <property type="evidence" value="ECO:0007669"/>
    <property type="project" value="UniProtKB-ARBA"/>
</dbReference>
<keyword evidence="5" id="KW-0010">Activator</keyword>
<dbReference type="PANTHER" id="PTHR47999">
    <property type="entry name" value="TRANSCRIPTION FACTOR MYB8-RELATED-RELATED"/>
    <property type="match status" value="1"/>
</dbReference>
<gene>
    <name evidence="8" type="ORF">CRG98_036524</name>
</gene>
<dbReference type="OrthoDB" id="2143914at2759"/>
<name>A0A2I0IGA3_PUNGR</name>
<evidence type="ECO:0000313" key="8">
    <source>
        <dbReference type="EMBL" id="PKI43045.1"/>
    </source>
</evidence>
<dbReference type="AlphaFoldDB" id="A0A2I0IGA3"/>
<keyword evidence="6" id="KW-0804">Transcription</keyword>
<dbReference type="SMART" id="SM00717">
    <property type="entry name" value="SANT"/>
    <property type="match status" value="2"/>
</dbReference>
<dbReference type="STRING" id="22663.A0A2I0IGA3"/>
<comment type="caution">
    <text evidence="8">The sequence shown here is derived from an EMBL/GenBank/DDBJ whole genome shotgun (WGS) entry which is preliminary data.</text>
</comment>
<dbReference type="InterPro" id="IPR009057">
    <property type="entry name" value="Homeodomain-like_sf"/>
</dbReference>
<keyword evidence="3" id="KW-0805">Transcription regulation</keyword>
<dbReference type="GO" id="GO:0005634">
    <property type="term" value="C:nucleus"/>
    <property type="evidence" value="ECO:0007669"/>
    <property type="project" value="UniProtKB-SubCell"/>
</dbReference>
<evidence type="ECO:0000256" key="5">
    <source>
        <dbReference type="ARBA" id="ARBA00023159"/>
    </source>
</evidence>
<organism evidence="8 9">
    <name type="scientific">Punica granatum</name>
    <name type="common">Pomegranate</name>
    <dbReference type="NCBI Taxonomy" id="22663"/>
    <lineage>
        <taxon>Eukaryota</taxon>
        <taxon>Viridiplantae</taxon>
        <taxon>Streptophyta</taxon>
        <taxon>Embryophyta</taxon>
        <taxon>Tracheophyta</taxon>
        <taxon>Spermatophyta</taxon>
        <taxon>Magnoliopsida</taxon>
        <taxon>eudicotyledons</taxon>
        <taxon>Gunneridae</taxon>
        <taxon>Pentapetalae</taxon>
        <taxon>rosids</taxon>
        <taxon>malvids</taxon>
        <taxon>Myrtales</taxon>
        <taxon>Lythraceae</taxon>
        <taxon>Punica</taxon>
    </lineage>
</organism>
<dbReference type="GO" id="GO:0003677">
    <property type="term" value="F:DNA binding"/>
    <property type="evidence" value="ECO:0007669"/>
    <property type="project" value="UniProtKB-KW"/>
</dbReference>
<evidence type="ECO:0000256" key="2">
    <source>
        <dbReference type="ARBA" id="ARBA00022737"/>
    </source>
</evidence>
<dbReference type="CDD" id="cd00167">
    <property type="entry name" value="SANT"/>
    <property type="match status" value="2"/>
</dbReference>
<dbReference type="EMBL" id="PGOL01003088">
    <property type="protein sequence ID" value="PKI43045.1"/>
    <property type="molecule type" value="Genomic_DNA"/>
</dbReference>
<reference evidence="8 9" key="1">
    <citation type="submission" date="2017-11" db="EMBL/GenBank/DDBJ databases">
        <title>De-novo sequencing of pomegranate (Punica granatum L.) genome.</title>
        <authorList>
            <person name="Akparov Z."/>
            <person name="Amiraslanov A."/>
            <person name="Hajiyeva S."/>
            <person name="Abbasov M."/>
            <person name="Kaur K."/>
            <person name="Hamwieh A."/>
            <person name="Solovyev V."/>
            <person name="Salamov A."/>
            <person name="Braich B."/>
            <person name="Kosarev P."/>
            <person name="Mahmoud A."/>
            <person name="Hajiyev E."/>
            <person name="Babayeva S."/>
            <person name="Izzatullayeva V."/>
            <person name="Mammadov A."/>
            <person name="Mammadov A."/>
            <person name="Sharifova S."/>
            <person name="Ojaghi J."/>
            <person name="Eynullazada K."/>
            <person name="Bayramov B."/>
            <person name="Abdulazimova A."/>
            <person name="Shahmuradov I."/>
        </authorList>
    </citation>
    <scope>NUCLEOTIDE SEQUENCE [LARGE SCALE GENOMIC DNA]</scope>
    <source>
        <strain evidence="9">cv. AG2017</strain>
        <tissue evidence="8">Leaf</tissue>
    </source>
</reference>
<evidence type="ECO:0000256" key="6">
    <source>
        <dbReference type="ARBA" id="ARBA00023163"/>
    </source>
</evidence>
<accession>A0A2I0IGA3</accession>
<dbReference type="SUPFAM" id="SSF46689">
    <property type="entry name" value="Homeodomain-like"/>
    <property type="match status" value="1"/>
</dbReference>
<dbReference type="InterPro" id="IPR017930">
    <property type="entry name" value="Myb_dom"/>
</dbReference>
<dbReference type="Pfam" id="PF00249">
    <property type="entry name" value="Myb_DNA-binding"/>
    <property type="match status" value="2"/>
</dbReference>
<dbReference type="FunFam" id="1.10.10.60:FF:000218">
    <property type="entry name" value="Myb transcription factor"/>
    <property type="match status" value="1"/>
</dbReference>
<evidence type="ECO:0000256" key="3">
    <source>
        <dbReference type="ARBA" id="ARBA00023015"/>
    </source>
</evidence>
<keyword evidence="2" id="KW-0677">Repeat</keyword>
<dbReference type="InterPro" id="IPR015495">
    <property type="entry name" value="Myb_TF_plants"/>
</dbReference>
<evidence type="ECO:0000256" key="4">
    <source>
        <dbReference type="ARBA" id="ARBA00023125"/>
    </source>
</evidence>
<sequence length="234" mass="26947">MGGVPWTEEEDHLLKKCIEQFGEGKWHRVPLLAGLNRCRKSCRLRWLNYLRPNIKRGSFTAEEVELIIKLHKLLGNRWSVIAGRLPGRTANDVKNYWNCHLSKKLSAKQIRTDSEENTDIGSEQIMRPQPLDLSGIISPRPGSRAGPEEAPTYYPQLEPPLPEVSTSTQFLGDQPDFKTKRRRAPVEEENSIVLGDLPMEFQFDDVRIDGFGSNKQRWDWDDLFMDIDLWSSSL</sequence>
<keyword evidence="7" id="KW-0539">Nucleus</keyword>
<dbReference type="GeneID" id="116208701"/>
<proteinExistence type="predicted"/>
<dbReference type="InterPro" id="IPR001005">
    <property type="entry name" value="SANT/Myb"/>
</dbReference>
<evidence type="ECO:0000256" key="1">
    <source>
        <dbReference type="ARBA" id="ARBA00004123"/>
    </source>
</evidence>
<protein>
    <submittedName>
        <fullName evidence="8">Uncharacterized protein</fullName>
    </submittedName>
</protein>
<dbReference type="PANTHER" id="PTHR47999:SF20">
    <property type="entry name" value="MYB TRANSCRIPTION FACTOR"/>
    <property type="match status" value="1"/>
</dbReference>